<dbReference type="SUPFAM" id="SSF52047">
    <property type="entry name" value="RNI-like"/>
    <property type="match status" value="1"/>
</dbReference>
<dbReference type="AlphaFoldDB" id="A0A550C600"/>
<dbReference type="EMBL" id="VDMD01000023">
    <property type="protein sequence ID" value="TRM60228.1"/>
    <property type="molecule type" value="Genomic_DNA"/>
</dbReference>
<dbReference type="STRING" id="97359.A0A550C600"/>
<dbReference type="InterPro" id="IPR032675">
    <property type="entry name" value="LRR_dom_sf"/>
</dbReference>
<gene>
    <name evidence="2" type="ORF">BD626DRAFT_505858</name>
</gene>
<proteinExistence type="predicted"/>
<comment type="caution">
    <text evidence="2">The sequence shown here is derived from an EMBL/GenBank/DDBJ whole genome shotgun (WGS) entry which is preliminary data.</text>
</comment>
<dbReference type="Gene3D" id="3.80.10.10">
    <property type="entry name" value="Ribonuclease Inhibitor"/>
    <property type="match status" value="1"/>
</dbReference>
<evidence type="ECO:0000259" key="1">
    <source>
        <dbReference type="Pfam" id="PF12937"/>
    </source>
</evidence>
<organism evidence="2 3">
    <name type="scientific">Schizophyllum amplum</name>
    <dbReference type="NCBI Taxonomy" id="97359"/>
    <lineage>
        <taxon>Eukaryota</taxon>
        <taxon>Fungi</taxon>
        <taxon>Dikarya</taxon>
        <taxon>Basidiomycota</taxon>
        <taxon>Agaricomycotina</taxon>
        <taxon>Agaricomycetes</taxon>
        <taxon>Agaricomycetidae</taxon>
        <taxon>Agaricales</taxon>
        <taxon>Schizophyllaceae</taxon>
        <taxon>Schizophyllum</taxon>
    </lineage>
</organism>
<keyword evidence="3" id="KW-1185">Reference proteome</keyword>
<feature type="domain" description="F-box" evidence="1">
    <location>
        <begin position="33"/>
        <end position="90"/>
    </location>
</feature>
<accession>A0A550C600</accession>
<dbReference type="Proteomes" id="UP000320762">
    <property type="component" value="Unassembled WGS sequence"/>
</dbReference>
<dbReference type="OrthoDB" id="2865328at2759"/>
<protein>
    <recommendedName>
        <fullName evidence="1">F-box domain-containing protein</fullName>
    </recommendedName>
</protein>
<dbReference type="Pfam" id="PF12937">
    <property type="entry name" value="F-box-like"/>
    <property type="match status" value="1"/>
</dbReference>
<name>A0A550C600_9AGAR</name>
<evidence type="ECO:0000313" key="3">
    <source>
        <dbReference type="Proteomes" id="UP000320762"/>
    </source>
</evidence>
<evidence type="ECO:0000313" key="2">
    <source>
        <dbReference type="EMBL" id="TRM60228.1"/>
    </source>
</evidence>
<dbReference type="Gene3D" id="1.20.1280.50">
    <property type="match status" value="1"/>
</dbReference>
<reference evidence="2 3" key="1">
    <citation type="journal article" date="2019" name="New Phytol.">
        <title>Comparative genomics reveals unique wood-decay strategies and fruiting body development in the Schizophyllaceae.</title>
        <authorList>
            <person name="Almasi E."/>
            <person name="Sahu N."/>
            <person name="Krizsan K."/>
            <person name="Balint B."/>
            <person name="Kovacs G.M."/>
            <person name="Kiss B."/>
            <person name="Cseklye J."/>
            <person name="Drula E."/>
            <person name="Henrissat B."/>
            <person name="Nagy I."/>
            <person name="Chovatia M."/>
            <person name="Adam C."/>
            <person name="LaButti K."/>
            <person name="Lipzen A."/>
            <person name="Riley R."/>
            <person name="Grigoriev I.V."/>
            <person name="Nagy L.G."/>
        </authorList>
    </citation>
    <scope>NUCLEOTIDE SEQUENCE [LARGE SCALE GENOMIC DNA]</scope>
    <source>
        <strain evidence="2 3">NL-1724</strain>
    </source>
</reference>
<dbReference type="InterPro" id="IPR001810">
    <property type="entry name" value="F-box_dom"/>
</dbReference>
<sequence>MIDNYHSSNVKDGFNVSQRDESGALINLLPSPISNIPNELLVAIFANVNTVKGQWEHMYTVSPSILISHVCRLWRSIALDTSELWAIICLKIPDPASYKHARLYASRSRDRPLQVYIWQFPGTSTLLEHREFLTNLIPRMSVFEVKGDSMRDVGNLLGMVNEAPLLQRLQYWTDWNNHDHPDPYAPPIVDLPALRELKIKHGCTVCAPRLVNLVFLHITNLPADALPIAIRDCPALTTLVLPRFTPVGLAGSSAMEQPVIEARSIKRMALQLLPRIADFSFMVARYSLPNLEYLEIFDDFPNDTEPRTLFPAMKGAPGYPNPFPRVHTLHLQHGYGFRNCMAFLQSITTVRHVVLTDNADSLNISKLKEVWPDLQTVHINLDESSAYEADELSVDAVHLPMDIEMAELATMVQRQALSHVTVPDHPLIPDNPLFRRAPCADYGLIAADDAEEPYELSDYDSEYDVDFFMDEQPFDDEEDFSDEYWENDDVQYAGPM</sequence>